<organism evidence="1 2">
    <name type="scientific">Gigaspora margarita</name>
    <dbReference type="NCBI Taxonomy" id="4874"/>
    <lineage>
        <taxon>Eukaryota</taxon>
        <taxon>Fungi</taxon>
        <taxon>Fungi incertae sedis</taxon>
        <taxon>Mucoromycota</taxon>
        <taxon>Glomeromycotina</taxon>
        <taxon>Glomeromycetes</taxon>
        <taxon>Diversisporales</taxon>
        <taxon>Gigasporaceae</taxon>
        <taxon>Gigaspora</taxon>
    </lineage>
</organism>
<protein>
    <submittedName>
        <fullName evidence="1">38014_t:CDS:1</fullName>
    </submittedName>
</protein>
<accession>A0ABN7XEB5</accession>
<keyword evidence="2" id="KW-1185">Reference proteome</keyword>
<name>A0ABN7XEB5_GIGMA</name>
<dbReference type="Proteomes" id="UP000789901">
    <property type="component" value="Unassembled WGS sequence"/>
</dbReference>
<sequence>MLGLKQVDHFTGNGMEHIHRGGPNDGGVNTICDIRGIKLIILCKNWTNSIGSIHRFNM</sequence>
<dbReference type="EMBL" id="CAJVQB010126106">
    <property type="protein sequence ID" value="CAG8853564.1"/>
    <property type="molecule type" value="Genomic_DNA"/>
</dbReference>
<evidence type="ECO:0000313" key="1">
    <source>
        <dbReference type="EMBL" id="CAG8853564.1"/>
    </source>
</evidence>
<proteinExistence type="predicted"/>
<gene>
    <name evidence="1" type="ORF">GMARGA_LOCUS42385</name>
</gene>
<feature type="non-terminal residue" evidence="1">
    <location>
        <position position="58"/>
    </location>
</feature>
<evidence type="ECO:0000313" key="2">
    <source>
        <dbReference type="Proteomes" id="UP000789901"/>
    </source>
</evidence>
<reference evidence="1 2" key="1">
    <citation type="submission" date="2021-06" db="EMBL/GenBank/DDBJ databases">
        <authorList>
            <person name="Kallberg Y."/>
            <person name="Tangrot J."/>
            <person name="Rosling A."/>
        </authorList>
    </citation>
    <scope>NUCLEOTIDE SEQUENCE [LARGE SCALE GENOMIC DNA]</scope>
    <source>
        <strain evidence="1 2">120-4 pot B 10/14</strain>
    </source>
</reference>
<comment type="caution">
    <text evidence="1">The sequence shown here is derived from an EMBL/GenBank/DDBJ whole genome shotgun (WGS) entry which is preliminary data.</text>
</comment>